<dbReference type="Gene3D" id="1.10.10.60">
    <property type="entry name" value="Homeodomain-like"/>
    <property type="match status" value="1"/>
</dbReference>
<evidence type="ECO:0000256" key="1">
    <source>
        <dbReference type="ARBA" id="ARBA00023015"/>
    </source>
</evidence>
<dbReference type="GO" id="GO:0003700">
    <property type="term" value="F:DNA-binding transcription factor activity"/>
    <property type="evidence" value="ECO:0007669"/>
    <property type="project" value="InterPro"/>
</dbReference>
<sequence>MMDTMRNDSDSLRRVVVIALDGVVDLDLAIPLQVFARRDLSIRYEVVVAAERPGLVSTAAGLTLHVDHDVSELDEAHTVIVPGFNIASPTSDTVLRALRSAHARGVRLASICTGAFALAAARVLDGTWATTHWEQAAELARTYPLVHVDPDVLYVDNGQVLTSAGVTSGIDLCLHMLELDLGAQAALDVARSLVVPRHRTGGQAQYRPSPLINTGGVIAEALIWASEHATTLLTVEDIAKRAHVSVRSLHRHCLKLTGYPPGEWLLRERVAIACRLLEDPTLTVAAVAAQSGFGSAANMRARFNSIMNTSPAAYRQAFGPSSR</sequence>
<keyword evidence="5" id="KW-1185">Reference proteome</keyword>
<gene>
    <name evidence="4" type="ORF">E1809_22925</name>
</gene>
<dbReference type="InterPro" id="IPR052158">
    <property type="entry name" value="INH-QAR"/>
</dbReference>
<dbReference type="CDD" id="cd03137">
    <property type="entry name" value="GATase1_AraC_1"/>
    <property type="match status" value="1"/>
</dbReference>
<dbReference type="Pfam" id="PF01965">
    <property type="entry name" value="DJ-1_PfpI"/>
    <property type="match status" value="1"/>
</dbReference>
<keyword evidence="2" id="KW-0804">Transcription</keyword>
<keyword evidence="1" id="KW-0805">Transcription regulation</keyword>
<evidence type="ECO:0000313" key="4">
    <source>
        <dbReference type="EMBL" id="TDF89464.1"/>
    </source>
</evidence>
<dbReference type="SUPFAM" id="SSF52317">
    <property type="entry name" value="Class I glutamine amidotransferase-like"/>
    <property type="match status" value="1"/>
</dbReference>
<evidence type="ECO:0000256" key="2">
    <source>
        <dbReference type="ARBA" id="ARBA00023163"/>
    </source>
</evidence>
<reference evidence="4 5" key="1">
    <citation type="submission" date="2019-03" db="EMBL/GenBank/DDBJ databases">
        <title>Whole genome sequence of Arthrobacter sp JH1-1.</title>
        <authorList>
            <person name="Trinh H.N."/>
        </authorList>
    </citation>
    <scope>NUCLEOTIDE SEQUENCE [LARGE SCALE GENOMIC DNA]</scope>
    <source>
        <strain evidence="4 5">JH1-1</strain>
    </source>
</reference>
<name>A0A4V2ZRV0_9MICC</name>
<dbReference type="PANTHER" id="PTHR43130:SF3">
    <property type="entry name" value="HTH-TYPE TRANSCRIPTIONAL REGULATOR RV1931C"/>
    <property type="match status" value="1"/>
</dbReference>
<dbReference type="RefSeq" id="WP_133206564.1">
    <property type="nucleotide sequence ID" value="NZ_SMRU01000039.1"/>
</dbReference>
<dbReference type="Pfam" id="PF12833">
    <property type="entry name" value="HTH_18"/>
    <property type="match status" value="1"/>
</dbReference>
<dbReference type="InterPro" id="IPR018060">
    <property type="entry name" value="HTH_AraC"/>
</dbReference>
<accession>A0A4V2ZRV0</accession>
<dbReference type="Gene3D" id="3.40.50.880">
    <property type="match status" value="1"/>
</dbReference>
<feature type="domain" description="HTH araC/xylS-type" evidence="3">
    <location>
        <begin position="219"/>
        <end position="317"/>
    </location>
</feature>
<organism evidence="4 5">
    <name type="scientific">Arthrobacter terricola</name>
    <dbReference type="NCBI Taxonomy" id="2547396"/>
    <lineage>
        <taxon>Bacteria</taxon>
        <taxon>Bacillati</taxon>
        <taxon>Actinomycetota</taxon>
        <taxon>Actinomycetes</taxon>
        <taxon>Micrococcales</taxon>
        <taxon>Micrococcaceae</taxon>
        <taxon>Arthrobacter</taxon>
    </lineage>
</organism>
<dbReference type="InterPro" id="IPR029062">
    <property type="entry name" value="Class_I_gatase-like"/>
</dbReference>
<dbReference type="PANTHER" id="PTHR43130">
    <property type="entry name" value="ARAC-FAMILY TRANSCRIPTIONAL REGULATOR"/>
    <property type="match status" value="1"/>
</dbReference>
<dbReference type="SUPFAM" id="SSF46689">
    <property type="entry name" value="Homeodomain-like"/>
    <property type="match status" value="2"/>
</dbReference>
<dbReference type="GO" id="GO:0043565">
    <property type="term" value="F:sequence-specific DNA binding"/>
    <property type="evidence" value="ECO:0007669"/>
    <property type="project" value="InterPro"/>
</dbReference>
<dbReference type="SMART" id="SM00342">
    <property type="entry name" value="HTH_ARAC"/>
    <property type="match status" value="1"/>
</dbReference>
<evidence type="ECO:0000259" key="3">
    <source>
        <dbReference type="PROSITE" id="PS01124"/>
    </source>
</evidence>
<protein>
    <submittedName>
        <fullName evidence="4">Helix-turn-helix domain-containing protein</fullName>
    </submittedName>
</protein>
<dbReference type="Proteomes" id="UP000295511">
    <property type="component" value="Unassembled WGS sequence"/>
</dbReference>
<dbReference type="InterPro" id="IPR009057">
    <property type="entry name" value="Homeodomain-like_sf"/>
</dbReference>
<dbReference type="OrthoDB" id="3194870at2"/>
<evidence type="ECO:0000313" key="5">
    <source>
        <dbReference type="Proteomes" id="UP000295511"/>
    </source>
</evidence>
<proteinExistence type="predicted"/>
<dbReference type="PROSITE" id="PS01124">
    <property type="entry name" value="HTH_ARAC_FAMILY_2"/>
    <property type="match status" value="1"/>
</dbReference>
<dbReference type="EMBL" id="SMRU01000039">
    <property type="protein sequence ID" value="TDF89464.1"/>
    <property type="molecule type" value="Genomic_DNA"/>
</dbReference>
<dbReference type="AlphaFoldDB" id="A0A4V2ZRV0"/>
<dbReference type="InterPro" id="IPR002818">
    <property type="entry name" value="DJ-1/PfpI"/>
</dbReference>
<comment type="caution">
    <text evidence="4">The sequence shown here is derived from an EMBL/GenBank/DDBJ whole genome shotgun (WGS) entry which is preliminary data.</text>
</comment>